<dbReference type="InterPro" id="IPR036162">
    <property type="entry name" value="Resolvase-like_N_sf"/>
</dbReference>
<proteinExistence type="predicted"/>
<dbReference type="PROSITE" id="PS51736">
    <property type="entry name" value="RECOMBINASES_3"/>
    <property type="match status" value="1"/>
</dbReference>
<dbReference type="InterPro" id="IPR025827">
    <property type="entry name" value="Zn_ribbon_recom_dom"/>
</dbReference>
<dbReference type="AlphaFoldDB" id="A0A3A8ATW1"/>
<protein>
    <submittedName>
        <fullName evidence="3">Serine recombinase</fullName>
    </submittedName>
</protein>
<evidence type="ECO:0000313" key="3">
    <source>
        <dbReference type="EMBL" id="RKF12229.1"/>
    </source>
</evidence>
<dbReference type="Pfam" id="PF00239">
    <property type="entry name" value="Resolvase"/>
    <property type="match status" value="1"/>
</dbReference>
<dbReference type="InterPro" id="IPR038109">
    <property type="entry name" value="DNA_bind_recomb_sf"/>
</dbReference>
<dbReference type="CDD" id="cd00338">
    <property type="entry name" value="Ser_Recombinase"/>
    <property type="match status" value="1"/>
</dbReference>
<dbReference type="Proteomes" id="UP000281128">
    <property type="component" value="Unassembled WGS sequence"/>
</dbReference>
<gene>
    <name evidence="3" type="ORF">D6850_19170</name>
</gene>
<reference evidence="3 4" key="1">
    <citation type="submission" date="2018-09" db="EMBL/GenBank/DDBJ databases">
        <title>Roseovarius spongiae sp. nov., isolated from a marine sponge.</title>
        <authorList>
            <person name="Zhuang L."/>
            <person name="Luo L."/>
        </authorList>
    </citation>
    <scope>NUCLEOTIDE SEQUENCE [LARGE SCALE GENOMIC DNA]</scope>
    <source>
        <strain evidence="3 4">HN-E21</strain>
    </source>
</reference>
<dbReference type="Gene3D" id="3.40.50.1390">
    <property type="entry name" value="Resolvase, N-terminal catalytic domain"/>
    <property type="match status" value="1"/>
</dbReference>
<comment type="caution">
    <text evidence="3">The sequence shown here is derived from an EMBL/GenBank/DDBJ whole genome shotgun (WGS) entry which is preliminary data.</text>
</comment>
<sequence length="692" mass="77782">MALTFPPELLKRHAVIYVRQSTQSQVMTNLESQRRQYDLVEMARRYGFAGIDVIDDDLGVSASGCQARPGFERLVAMLCSGSVGAVFCLEVSRLARNGRDWHHMLELCGLVDARVVDHDGVYDPRHPNDRLLLGMKGSISEFELGVLRTRMVEAARAKARRGALRYTPPIGYLWDRDAGVMFDPDLRIQEVVRQIFCRFRELGSARQVLLAMSGEGIHFPRPSDGIRLTSFEWQPIRYRNVISVLKNMFYAGVYAYGKTGRQAKLRDGRAHVTYKNRKSPEDWDVVIRDHHVGYIDWEEYERNQAQLAKNAFGRAGGVKSGRGGGALLAGLLCCARCGRRLHVVYTGRNPRPVYRCDNPNLLLGQKRCITFGGFRADKLITDAVLEVVAPFAIDAAIEARAMVSQAVEDKRSVLEMELQQVRYDASLAERRYAACDPDNRLIATELEKRWEEALGRVRSFEQRLDTEIAAVPDVDVPRLEGLAQDLEAAWTAPATSMRDKQRLLRTLIEDIVADIDDDTGEIVLVVHWKGGRHTELRVKKPKTGEHNARTSEEALGIIREMAGRWSDESIAACLNRMGMATGQGKTWNAKRVSSIRRVNDIHGYLSADKDGPWRTMTEAAEELGVTNHVIRKLIKDGILPARQVVEGAPYQIRTTDLHSDKVKDALARKGRPCRAELEDQLSMFPSTYEGGA</sequence>
<feature type="domain" description="Resolvase/invertase-type recombinase catalytic" evidence="1">
    <location>
        <begin position="13"/>
        <end position="162"/>
    </location>
</feature>
<dbReference type="Pfam" id="PF07508">
    <property type="entry name" value="Recombinase"/>
    <property type="match status" value="1"/>
</dbReference>
<dbReference type="PANTHER" id="PTHR30461:SF23">
    <property type="entry name" value="DNA RECOMBINASE-RELATED"/>
    <property type="match status" value="1"/>
</dbReference>
<dbReference type="EMBL" id="RAPE01000013">
    <property type="protein sequence ID" value="RKF12229.1"/>
    <property type="molecule type" value="Genomic_DNA"/>
</dbReference>
<dbReference type="PROSITE" id="PS51737">
    <property type="entry name" value="RECOMBINASE_DNA_BIND"/>
    <property type="match status" value="1"/>
</dbReference>
<feature type="domain" description="Recombinase" evidence="2">
    <location>
        <begin position="169"/>
        <end position="313"/>
    </location>
</feature>
<dbReference type="Pfam" id="PF13408">
    <property type="entry name" value="Zn_ribbon_recom"/>
    <property type="match status" value="1"/>
</dbReference>
<dbReference type="InterPro" id="IPR011109">
    <property type="entry name" value="DNA_bind_recombinase_dom"/>
</dbReference>
<dbReference type="InterPro" id="IPR006119">
    <property type="entry name" value="Resolv_N"/>
</dbReference>
<organism evidence="3 4">
    <name type="scientific">Roseovarius spongiae</name>
    <dbReference type="NCBI Taxonomy" id="2320272"/>
    <lineage>
        <taxon>Bacteria</taxon>
        <taxon>Pseudomonadati</taxon>
        <taxon>Pseudomonadota</taxon>
        <taxon>Alphaproteobacteria</taxon>
        <taxon>Rhodobacterales</taxon>
        <taxon>Roseobacteraceae</taxon>
        <taxon>Roseovarius</taxon>
    </lineage>
</organism>
<dbReference type="GO" id="GO:0000150">
    <property type="term" value="F:DNA strand exchange activity"/>
    <property type="evidence" value="ECO:0007669"/>
    <property type="project" value="InterPro"/>
</dbReference>
<evidence type="ECO:0000259" key="2">
    <source>
        <dbReference type="PROSITE" id="PS51737"/>
    </source>
</evidence>
<dbReference type="PANTHER" id="PTHR30461">
    <property type="entry name" value="DNA-INVERTASE FROM LAMBDOID PROPHAGE"/>
    <property type="match status" value="1"/>
</dbReference>
<dbReference type="SMART" id="SM00857">
    <property type="entry name" value="Resolvase"/>
    <property type="match status" value="1"/>
</dbReference>
<evidence type="ECO:0000313" key="4">
    <source>
        <dbReference type="Proteomes" id="UP000281128"/>
    </source>
</evidence>
<accession>A0A3A8ATW1</accession>
<dbReference type="OrthoDB" id="7475655at2"/>
<dbReference type="Gene3D" id="3.90.1750.20">
    <property type="entry name" value="Putative Large Serine Recombinase, Chain B, Domain 2"/>
    <property type="match status" value="1"/>
</dbReference>
<name>A0A3A8ATW1_9RHOB</name>
<dbReference type="SUPFAM" id="SSF53041">
    <property type="entry name" value="Resolvase-like"/>
    <property type="match status" value="1"/>
</dbReference>
<dbReference type="InterPro" id="IPR050639">
    <property type="entry name" value="SSR_resolvase"/>
</dbReference>
<evidence type="ECO:0000259" key="1">
    <source>
        <dbReference type="PROSITE" id="PS51736"/>
    </source>
</evidence>
<dbReference type="GO" id="GO:0003677">
    <property type="term" value="F:DNA binding"/>
    <property type="evidence" value="ECO:0007669"/>
    <property type="project" value="InterPro"/>
</dbReference>
<keyword evidence="4" id="KW-1185">Reference proteome</keyword>